<reference evidence="1 2" key="1">
    <citation type="journal article" date="2012" name="J. Bacteriol.">
        <title>Genome sequence of the bacterium Streptomyces davawensis JCM 4913 and heterologous production of the unique antibiotic roseoflavin.</title>
        <authorList>
            <person name="Jankowitsch F."/>
            <person name="Schwarz J."/>
            <person name="Ruckert C."/>
            <person name="Gust B."/>
            <person name="Szczepanowski R."/>
            <person name="Blom J."/>
            <person name="Pelzer S."/>
            <person name="Kalinowski J."/>
            <person name="Mack M."/>
        </authorList>
    </citation>
    <scope>NUCLEOTIDE SEQUENCE [LARGE SCALE GENOMIC DNA]</scope>
    <source>
        <strain evidence="2">DSM 101723 / JCM 4913 / KCC S-0913 / 768</strain>
    </source>
</reference>
<keyword evidence="2" id="KW-1185">Reference proteome</keyword>
<protein>
    <submittedName>
        <fullName evidence="1">Abortive infection protein</fullName>
    </submittedName>
</protein>
<gene>
    <name evidence="1" type="ORF">BN159_5791</name>
</gene>
<dbReference type="EMBL" id="HE971709">
    <property type="protein sequence ID" value="CCK30170.1"/>
    <property type="molecule type" value="Genomic_DNA"/>
</dbReference>
<dbReference type="OrthoDB" id="151193at2"/>
<name>K4RAI5_STRDJ</name>
<dbReference type="HOGENOM" id="CLU_047695_0_0_11"/>
<dbReference type="Proteomes" id="UP000008043">
    <property type="component" value="Chromosome"/>
</dbReference>
<dbReference type="PATRIC" id="fig|1214101.3.peg.5875"/>
<dbReference type="InterPro" id="IPR017853">
    <property type="entry name" value="GH"/>
</dbReference>
<dbReference type="InterPro" id="IPR006311">
    <property type="entry name" value="TAT_signal"/>
</dbReference>
<dbReference type="RefSeq" id="WP_015660506.1">
    <property type="nucleotide sequence ID" value="NC_020504.1"/>
</dbReference>
<organism evidence="1 2">
    <name type="scientific">Streptomyces davaonensis (strain DSM 101723 / JCM 4913 / KCC S-0913 / 768)</name>
    <dbReference type="NCBI Taxonomy" id="1214101"/>
    <lineage>
        <taxon>Bacteria</taxon>
        <taxon>Bacillati</taxon>
        <taxon>Actinomycetota</taxon>
        <taxon>Actinomycetes</taxon>
        <taxon>Kitasatosporales</taxon>
        <taxon>Streptomycetaceae</taxon>
        <taxon>Streptomyces</taxon>
    </lineage>
</organism>
<dbReference type="AlphaFoldDB" id="K4RAI5"/>
<dbReference type="Gene3D" id="3.20.20.80">
    <property type="entry name" value="Glycosidases"/>
    <property type="match status" value="1"/>
</dbReference>
<dbReference type="SUPFAM" id="SSF51445">
    <property type="entry name" value="(Trans)glycosidases"/>
    <property type="match status" value="1"/>
</dbReference>
<dbReference type="PROSITE" id="PS51318">
    <property type="entry name" value="TAT"/>
    <property type="match status" value="1"/>
</dbReference>
<sequence length="358" mass="39145">MDNTNKGISRARFLAGVAAAGVAGAVLPASTAGATGGRRRGLRHRGVVYTVGAGETPGTAFSKARMRADLTAIRDELHADTVDVTGDGVGRLNFTATEAAERGLRVWLQPTLGDAPERDILDHIAETGRHAERLRRQGAGVDFSVGCEFWLFVPGIVPGDNVMERIENLLAGTVDREKMQRRLDRFTAKAAAVGRSVFHGRLSYAAAQDDKVDWSLFDIVGIDYYSAHADPADHVRELKSYLRFGKPLAVTEFGTCTYLGAPESGGMGWNIVDHDRTPPEIKGDLVRSERTQADYLTGLVDVFESMGLYAAMAFEFVTADAPHRPDDPRSDWHWEPKEAYHALARRYGCARSQGRQSQ</sequence>
<proteinExistence type="predicted"/>
<dbReference type="eggNOG" id="COG1266">
    <property type="taxonomic scope" value="Bacteria"/>
</dbReference>
<dbReference type="KEGG" id="sdv:BN159_5791"/>
<dbReference type="STRING" id="1214101.BN159_5791"/>
<evidence type="ECO:0000313" key="2">
    <source>
        <dbReference type="Proteomes" id="UP000008043"/>
    </source>
</evidence>
<accession>K4RAI5</accession>
<evidence type="ECO:0000313" key="1">
    <source>
        <dbReference type="EMBL" id="CCK30170.1"/>
    </source>
</evidence>